<accession>A0AA40MLE7</accession>
<reference evidence="2 3" key="1">
    <citation type="submission" date="2015-01" db="EMBL/GenBank/DDBJ databases">
        <title>Characterization of Swiss Staphylococcus aureus strains involved in food poisoning.</title>
        <authorList>
            <person name="Crovadore J."/>
            <person name="Chablais R."/>
            <person name="Tonacini J."/>
            <person name="Schnyder B."/>
            <person name="Lefort F."/>
        </authorList>
    </citation>
    <scope>NUCLEOTIDE SEQUENCE [LARGE SCALE GENOMIC DNA]</scope>
    <source>
        <strain evidence="2 3">SA-120</strain>
    </source>
</reference>
<comment type="caution">
    <text evidence="2">The sequence shown here is derived from an EMBL/GenBank/DDBJ whole genome shotgun (WGS) entry which is preliminary data.</text>
</comment>
<feature type="compositionally biased region" description="Basic and acidic residues" evidence="1">
    <location>
        <begin position="102"/>
        <end position="127"/>
    </location>
</feature>
<dbReference type="Proteomes" id="UP000032274">
    <property type="component" value="Unassembled WGS sequence"/>
</dbReference>
<evidence type="ECO:0000256" key="1">
    <source>
        <dbReference type="SAM" id="MobiDB-lite"/>
    </source>
</evidence>
<dbReference type="EMBL" id="JXIG01000034">
    <property type="protein sequence ID" value="KIU01726.1"/>
    <property type="molecule type" value="Genomic_DNA"/>
</dbReference>
<evidence type="ECO:0000313" key="3">
    <source>
        <dbReference type="Proteomes" id="UP000032274"/>
    </source>
</evidence>
<feature type="non-terminal residue" evidence="2">
    <location>
        <position position="127"/>
    </location>
</feature>
<feature type="compositionally biased region" description="Basic and acidic residues" evidence="1">
    <location>
        <begin position="67"/>
        <end position="93"/>
    </location>
</feature>
<proteinExistence type="predicted"/>
<evidence type="ECO:0000313" key="2">
    <source>
        <dbReference type="EMBL" id="KIU01726.1"/>
    </source>
</evidence>
<feature type="region of interest" description="Disordered" evidence="1">
    <location>
        <begin position="67"/>
        <end position="127"/>
    </location>
</feature>
<organism evidence="2 3">
    <name type="scientific">Staphylococcus aureus</name>
    <dbReference type="NCBI Taxonomy" id="1280"/>
    <lineage>
        <taxon>Bacteria</taxon>
        <taxon>Bacillati</taxon>
        <taxon>Bacillota</taxon>
        <taxon>Bacilli</taxon>
        <taxon>Bacillales</taxon>
        <taxon>Staphylococcaceae</taxon>
        <taxon>Staphylococcus</taxon>
    </lineage>
</organism>
<name>A0AA40MLE7_STAAU</name>
<dbReference type="AlphaFoldDB" id="A0AA40MLE7"/>
<feature type="non-terminal residue" evidence="2">
    <location>
        <position position="1"/>
    </location>
</feature>
<sequence length="127" mass="13969">PGLRVLEHGAHVGIERQDVIDTIGEAGAMREQQAQADRRVGKGRVAQLPAEPARDIGIEIEPALLDKAHHPDRDDQLRDGGDPHGIVGRDRPGRGNVGQPFRADRHFSPRIELHPDCGDRLPRRGEP</sequence>
<gene>
    <name evidence="2" type="ORF">QU38_00135</name>
</gene>
<protein>
    <submittedName>
        <fullName evidence="2">Uncharacterized protein</fullName>
    </submittedName>
</protein>